<dbReference type="InterPro" id="IPR001130">
    <property type="entry name" value="TatD-like"/>
</dbReference>
<reference evidence="1 2" key="1">
    <citation type="submission" date="2017-09" db="EMBL/GenBank/DDBJ databases">
        <title>Bloom of a denitrifying methanotroph, Candidatus Methylomirabilis limnetica, in a deep stratified lake.</title>
        <authorList>
            <person name="Graf J.S."/>
            <person name="Marchant H.K."/>
            <person name="Tienken D."/>
            <person name="Hach P.F."/>
            <person name="Brand A."/>
            <person name="Schubert C.J."/>
            <person name="Kuypers M.M."/>
            <person name="Milucka J."/>
        </authorList>
    </citation>
    <scope>NUCLEOTIDE SEQUENCE [LARGE SCALE GENOMIC DNA]</scope>
    <source>
        <strain evidence="1 2">Zug</strain>
    </source>
</reference>
<organism evidence="1 2">
    <name type="scientific">Candidatus Methylomirabilis limnetica</name>
    <dbReference type="NCBI Taxonomy" id="2033718"/>
    <lineage>
        <taxon>Bacteria</taxon>
        <taxon>Candidatus Methylomirabilota</taxon>
        <taxon>Candidatus Methylomirabilia</taxon>
        <taxon>Candidatus Methylomirabilales</taxon>
        <taxon>Candidatus Methylomirabilaceae</taxon>
        <taxon>Candidatus Methylomirabilis</taxon>
    </lineage>
</organism>
<dbReference type="GO" id="GO:0016788">
    <property type="term" value="F:hydrolase activity, acting on ester bonds"/>
    <property type="evidence" value="ECO:0007669"/>
    <property type="project" value="InterPro"/>
</dbReference>
<keyword evidence="2" id="KW-1185">Reference proteome</keyword>
<evidence type="ECO:0008006" key="3">
    <source>
        <dbReference type="Google" id="ProtNLM"/>
    </source>
</evidence>
<dbReference type="GO" id="GO:0005829">
    <property type="term" value="C:cytosol"/>
    <property type="evidence" value="ECO:0007669"/>
    <property type="project" value="TreeGrafter"/>
</dbReference>
<dbReference type="Proteomes" id="UP000241436">
    <property type="component" value="Unassembled WGS sequence"/>
</dbReference>
<proteinExistence type="predicted"/>
<dbReference type="PANTHER" id="PTHR46124:SF2">
    <property type="entry name" value="D-AMINOACYL-TRNA DEACYLASE"/>
    <property type="match status" value="1"/>
</dbReference>
<evidence type="ECO:0000313" key="2">
    <source>
        <dbReference type="Proteomes" id="UP000241436"/>
    </source>
</evidence>
<dbReference type="AlphaFoldDB" id="A0A2T4TZ29"/>
<dbReference type="SUPFAM" id="SSF51556">
    <property type="entry name" value="Metallo-dependent hydrolases"/>
    <property type="match status" value="1"/>
</dbReference>
<dbReference type="Pfam" id="PF01026">
    <property type="entry name" value="TatD_DNase"/>
    <property type="match status" value="1"/>
</dbReference>
<accession>A0A2T4TZ29</accession>
<reference evidence="2" key="2">
    <citation type="journal article" date="2018" name="Environ. Microbiol.">
        <title>Bloom of a denitrifying methanotroph, 'Candidatus Methylomirabilis limnetica', in a deep stratified lake.</title>
        <authorList>
            <person name="Graf J.S."/>
            <person name="Mayr M.J."/>
            <person name="Marchant H.K."/>
            <person name="Tienken D."/>
            <person name="Hach P.F."/>
            <person name="Brand A."/>
            <person name="Schubert C.J."/>
            <person name="Kuypers M.M."/>
            <person name="Milucka J."/>
        </authorList>
    </citation>
    <scope>NUCLEOTIDE SEQUENCE [LARGE SCALE GENOMIC DNA]</scope>
    <source>
        <strain evidence="2">Zug</strain>
    </source>
</reference>
<dbReference type="Gene3D" id="3.20.20.140">
    <property type="entry name" value="Metal-dependent hydrolases"/>
    <property type="match status" value="1"/>
</dbReference>
<sequence>MPAVCRPVFAERDIRGSGEGWVRPGTLRFLTDENVSPRLVAPYLPPQAFRGQRNEPAHLLHTAQEVAKLLNMPPTELGRLTTDNARRLLRLPPLE</sequence>
<name>A0A2T4TZ29_9BACT</name>
<comment type="caution">
    <text evidence="1">The sequence shown here is derived from an EMBL/GenBank/DDBJ whole genome shotgun (WGS) entry which is preliminary data.</text>
</comment>
<protein>
    <recommendedName>
        <fullName evidence="3">Hydrolase TatD</fullName>
    </recommendedName>
</protein>
<dbReference type="PANTHER" id="PTHR46124">
    <property type="entry name" value="D-AMINOACYL-TRNA DEACYLASE"/>
    <property type="match status" value="1"/>
</dbReference>
<evidence type="ECO:0000313" key="1">
    <source>
        <dbReference type="EMBL" id="PTL36364.1"/>
    </source>
</evidence>
<dbReference type="InterPro" id="IPR032466">
    <property type="entry name" value="Metal_Hydrolase"/>
</dbReference>
<dbReference type="EMBL" id="NVQC01000016">
    <property type="protein sequence ID" value="PTL36364.1"/>
    <property type="molecule type" value="Genomic_DNA"/>
</dbReference>
<gene>
    <name evidence="1" type="ORF">CLG94_04850</name>
</gene>